<dbReference type="GO" id="GO:0000272">
    <property type="term" value="P:polysaccharide catabolic process"/>
    <property type="evidence" value="ECO:0007669"/>
    <property type="project" value="UniProtKB-KW"/>
</dbReference>
<keyword evidence="13" id="KW-0119">Carbohydrate metabolism</keyword>
<comment type="caution">
    <text evidence="18">Lacks conserved residue(s) required for the propagation of feature annotation.</text>
</comment>
<dbReference type="PROSITE" id="PS50941">
    <property type="entry name" value="CHIT_BIND_I_2"/>
    <property type="match status" value="1"/>
</dbReference>
<evidence type="ECO:0000256" key="15">
    <source>
        <dbReference type="ARBA" id="ARBA00023326"/>
    </source>
</evidence>
<feature type="disulfide bond" evidence="17 18">
    <location>
        <begin position="42"/>
        <end position="56"/>
    </location>
</feature>
<evidence type="ECO:0000256" key="9">
    <source>
        <dbReference type="ARBA" id="ARBA00022801"/>
    </source>
</evidence>
<feature type="disulfide bond" evidence="17 18">
    <location>
        <begin position="60"/>
        <end position="64"/>
    </location>
</feature>
<dbReference type="InterPro" id="IPR001002">
    <property type="entry name" value="Chitin-bd_1"/>
</dbReference>
<keyword evidence="9" id="KW-0378">Hydrolase</keyword>
<dbReference type="GO" id="GO:0005773">
    <property type="term" value="C:vacuole"/>
    <property type="evidence" value="ECO:0007669"/>
    <property type="project" value="UniProtKB-SubCell"/>
</dbReference>
<evidence type="ECO:0000256" key="16">
    <source>
        <dbReference type="PIRSR" id="PIRSR001060-1"/>
    </source>
</evidence>
<feature type="compositionally biased region" description="Pro residues" evidence="19">
    <location>
        <begin position="66"/>
        <end position="91"/>
    </location>
</feature>
<gene>
    <name evidence="22" type="ORF">LIER_22405</name>
</gene>
<evidence type="ECO:0000256" key="11">
    <source>
        <dbReference type="ARBA" id="ARBA00023024"/>
    </source>
</evidence>
<dbReference type="InterPro" id="IPR036861">
    <property type="entry name" value="Endochitinase-like_sf"/>
</dbReference>
<dbReference type="GO" id="GO:0050832">
    <property type="term" value="P:defense response to fungus"/>
    <property type="evidence" value="ECO:0007669"/>
    <property type="project" value="TreeGrafter"/>
</dbReference>
<evidence type="ECO:0000256" key="12">
    <source>
        <dbReference type="ARBA" id="ARBA00023157"/>
    </source>
</evidence>
<dbReference type="InterPro" id="IPR016283">
    <property type="entry name" value="Glyco_hydro_19"/>
</dbReference>
<feature type="active site" description="Proton donor" evidence="16">
    <location>
        <position position="161"/>
    </location>
</feature>
<comment type="catalytic activity">
    <reaction evidence="1">
        <text>Random endo-hydrolysis of N-acetyl-beta-D-glucosaminide (1-&gt;4)-beta-linkages in chitin and chitodextrins.</text>
        <dbReference type="EC" id="3.2.1.14"/>
    </reaction>
</comment>
<organism evidence="22 23">
    <name type="scientific">Lithospermum erythrorhizon</name>
    <name type="common">Purple gromwell</name>
    <name type="synonym">Lithospermum officinale var. erythrorhizon</name>
    <dbReference type="NCBI Taxonomy" id="34254"/>
    <lineage>
        <taxon>Eukaryota</taxon>
        <taxon>Viridiplantae</taxon>
        <taxon>Streptophyta</taxon>
        <taxon>Embryophyta</taxon>
        <taxon>Tracheophyta</taxon>
        <taxon>Spermatophyta</taxon>
        <taxon>Magnoliopsida</taxon>
        <taxon>eudicotyledons</taxon>
        <taxon>Gunneridae</taxon>
        <taxon>Pentapetalae</taxon>
        <taxon>asterids</taxon>
        <taxon>lamiids</taxon>
        <taxon>Boraginales</taxon>
        <taxon>Boraginaceae</taxon>
        <taxon>Boraginoideae</taxon>
        <taxon>Lithospermeae</taxon>
        <taxon>Lithospermum</taxon>
    </lineage>
</organism>
<dbReference type="Gene3D" id="1.10.530.10">
    <property type="match status" value="1"/>
</dbReference>
<dbReference type="PIRSF" id="PIRSF001060">
    <property type="entry name" value="Endochitinase"/>
    <property type="match status" value="1"/>
</dbReference>
<evidence type="ECO:0000256" key="19">
    <source>
        <dbReference type="SAM" id="MobiDB-lite"/>
    </source>
</evidence>
<dbReference type="SUPFAM" id="SSF53955">
    <property type="entry name" value="Lysozyme-like"/>
    <property type="match status" value="1"/>
</dbReference>
<feature type="disulfide bond" evidence="17">
    <location>
        <begin position="30"/>
        <end position="43"/>
    </location>
</feature>
<keyword evidence="10" id="KW-0611">Plant defense</keyword>
<dbReference type="AlphaFoldDB" id="A0AAV3QTT9"/>
<keyword evidence="12 17" id="KW-1015">Disulfide bond</keyword>
<evidence type="ECO:0000256" key="6">
    <source>
        <dbReference type="ARBA" id="ARBA00022554"/>
    </source>
</evidence>
<evidence type="ECO:0000256" key="10">
    <source>
        <dbReference type="ARBA" id="ARBA00022821"/>
    </source>
</evidence>
<accession>A0AAV3QTT9</accession>
<dbReference type="EC" id="3.2.1.14" evidence="5"/>
<dbReference type="CDD" id="cd00325">
    <property type="entry name" value="chitinase_GH19"/>
    <property type="match status" value="1"/>
</dbReference>
<comment type="similarity">
    <text evidence="4">Belongs to the glycosyl hydrolase 19 family. Chitinase class I subfamily.</text>
</comment>
<comment type="caution">
    <text evidence="22">The sequence shown here is derived from an EMBL/GenBank/DDBJ whole genome shotgun (WGS) entry which is preliminary data.</text>
</comment>
<feature type="region of interest" description="Disordered" evidence="19">
    <location>
        <begin position="66"/>
        <end position="98"/>
    </location>
</feature>
<feature type="domain" description="Chitin-binding type-1" evidence="21">
    <location>
        <begin position="27"/>
        <end position="66"/>
    </location>
</feature>
<dbReference type="SMART" id="SM00270">
    <property type="entry name" value="ChtBD1"/>
    <property type="match status" value="1"/>
</dbReference>
<dbReference type="SUPFAM" id="SSF57016">
    <property type="entry name" value="Plant lectins/antimicrobial peptides"/>
    <property type="match status" value="1"/>
</dbReference>
<feature type="disulfide bond" evidence="17 18">
    <location>
        <begin position="37"/>
        <end position="49"/>
    </location>
</feature>
<feature type="disulfide bond" evidence="17">
    <location>
        <begin position="299"/>
        <end position="331"/>
    </location>
</feature>
<dbReference type="Pfam" id="PF00182">
    <property type="entry name" value="Glyco_hydro_19"/>
    <property type="match status" value="1"/>
</dbReference>
<evidence type="ECO:0000256" key="18">
    <source>
        <dbReference type="PROSITE-ProRule" id="PRU00261"/>
    </source>
</evidence>
<dbReference type="InterPro" id="IPR000726">
    <property type="entry name" value="Glyco_hydro_19_cat"/>
</dbReference>
<evidence type="ECO:0000313" key="23">
    <source>
        <dbReference type="Proteomes" id="UP001454036"/>
    </source>
</evidence>
<dbReference type="PROSITE" id="PS00774">
    <property type="entry name" value="CHITINASE_19_2"/>
    <property type="match status" value="1"/>
</dbReference>
<dbReference type="PROSITE" id="PS00026">
    <property type="entry name" value="CHIT_BIND_I_1"/>
    <property type="match status" value="1"/>
</dbReference>
<reference evidence="22 23" key="1">
    <citation type="submission" date="2024-01" db="EMBL/GenBank/DDBJ databases">
        <title>The complete chloroplast genome sequence of Lithospermum erythrorhizon: insights into the phylogenetic relationship among Boraginaceae species and the maternal lineages of purple gromwells.</title>
        <authorList>
            <person name="Okada T."/>
            <person name="Watanabe K."/>
        </authorList>
    </citation>
    <scope>NUCLEOTIDE SEQUENCE [LARGE SCALE GENOMIC DNA]</scope>
</reference>
<proteinExistence type="inferred from homology"/>
<comment type="subcellular location">
    <subcellularLocation>
        <location evidence="3">Vacuole</location>
    </subcellularLocation>
</comment>
<evidence type="ECO:0000256" key="7">
    <source>
        <dbReference type="ARBA" id="ARBA00022669"/>
    </source>
</evidence>
<keyword evidence="23" id="KW-1185">Reference proteome</keyword>
<keyword evidence="7 18" id="KW-0147">Chitin-binding</keyword>
<dbReference type="CDD" id="cd00035">
    <property type="entry name" value="ChtBD1"/>
    <property type="match status" value="1"/>
</dbReference>
<dbReference type="Gene3D" id="3.30.60.10">
    <property type="entry name" value="Endochitinase-like"/>
    <property type="match status" value="1"/>
</dbReference>
<evidence type="ECO:0000256" key="4">
    <source>
        <dbReference type="ARBA" id="ARBA00009373"/>
    </source>
</evidence>
<evidence type="ECO:0000256" key="20">
    <source>
        <dbReference type="SAM" id="SignalP"/>
    </source>
</evidence>
<evidence type="ECO:0000256" key="8">
    <source>
        <dbReference type="ARBA" id="ARBA00022729"/>
    </source>
</evidence>
<feature type="chain" id="PRO_5043842330" description="chitinase" evidence="20">
    <location>
        <begin position="27"/>
        <end position="353"/>
    </location>
</feature>
<protein>
    <recommendedName>
        <fullName evidence="5">chitinase</fullName>
        <ecNumber evidence="5">3.2.1.14</ecNumber>
    </recommendedName>
</protein>
<keyword evidence="11" id="KW-0146">Chitin degradation</keyword>
<feature type="disulfide bond" evidence="17">
    <location>
        <begin position="192"/>
        <end position="200"/>
    </location>
</feature>
<evidence type="ECO:0000313" key="22">
    <source>
        <dbReference type="EMBL" id="GAA0167479.1"/>
    </source>
</evidence>
<dbReference type="PANTHER" id="PTHR22595:SF171">
    <property type="entry name" value="BASIC ENDOCHITINASE B"/>
    <property type="match status" value="1"/>
</dbReference>
<dbReference type="Gene3D" id="3.30.20.10">
    <property type="entry name" value="Endochitinase, domain 2"/>
    <property type="match status" value="1"/>
</dbReference>
<evidence type="ECO:0000256" key="13">
    <source>
        <dbReference type="ARBA" id="ARBA00023277"/>
    </source>
</evidence>
<dbReference type="PROSITE" id="PS00773">
    <property type="entry name" value="CHITINASE_19_1"/>
    <property type="match status" value="1"/>
</dbReference>
<evidence type="ECO:0000256" key="1">
    <source>
        <dbReference type="ARBA" id="ARBA00000822"/>
    </source>
</evidence>
<dbReference type="GO" id="GO:0008843">
    <property type="term" value="F:endochitinase activity"/>
    <property type="evidence" value="ECO:0007669"/>
    <property type="project" value="UniProtKB-EC"/>
</dbReference>
<evidence type="ECO:0000256" key="2">
    <source>
        <dbReference type="ARBA" id="ARBA00003102"/>
    </source>
</evidence>
<evidence type="ECO:0000256" key="5">
    <source>
        <dbReference type="ARBA" id="ARBA00012729"/>
    </source>
</evidence>
<keyword evidence="15" id="KW-0624">Polysaccharide degradation</keyword>
<dbReference type="GO" id="GO:0006032">
    <property type="term" value="P:chitin catabolic process"/>
    <property type="evidence" value="ECO:0007669"/>
    <property type="project" value="UniProtKB-KW"/>
</dbReference>
<keyword evidence="8 20" id="KW-0732">Signal</keyword>
<feature type="signal peptide" evidence="20">
    <location>
        <begin position="1"/>
        <end position="26"/>
    </location>
</feature>
<evidence type="ECO:0000256" key="14">
    <source>
        <dbReference type="ARBA" id="ARBA00023295"/>
    </source>
</evidence>
<feature type="disulfide bond" evidence="17">
    <location>
        <begin position="117"/>
        <end position="180"/>
    </location>
</feature>
<dbReference type="GO" id="GO:0008061">
    <property type="term" value="F:chitin binding"/>
    <property type="evidence" value="ECO:0007669"/>
    <property type="project" value="UniProtKB-UniRule"/>
</dbReference>
<comment type="function">
    <text evidence="2">Defense against chitin-containing fungal pathogens.</text>
</comment>
<dbReference type="Proteomes" id="UP001454036">
    <property type="component" value="Unassembled WGS sequence"/>
</dbReference>
<dbReference type="InterPro" id="IPR018371">
    <property type="entry name" value="Chitin-binding_1_CS"/>
</dbReference>
<dbReference type="FunFam" id="3.30.20.10:FF:000001">
    <property type="entry name" value="Endochitinase (Chitinase)"/>
    <property type="match status" value="1"/>
</dbReference>
<keyword evidence="14" id="KW-0326">Glycosidase</keyword>
<evidence type="ECO:0000256" key="3">
    <source>
        <dbReference type="ARBA" id="ARBA00004116"/>
    </source>
</evidence>
<keyword evidence="6" id="KW-0926">Vacuole</keyword>
<sequence length="353" mass="38601">MKAHHQVLILAFIFSLLSLLFQTSLSQGECSPTGPFCQHGYCCSKYGYCGYTDAYCGKDCQSQCPDSPPLSPPPPPGPSPPPPPPSPPSPPGGDDLSSLITKDMFEEMLKNRNDPRCGAVGFYTYDGFIAAAKLYPEFGNVGDIETRKREIAAFFGQTSHETTGGWPGADNGGEYAWGYCWKEERDPTSDYCATSIQYPCVPGKTYIGRGPMQLSWNYNYGPFGDSIGVDLLSNPELVSSDDTIAFEAALWFWMTPQAPKPSCHDVIVGKWIPTPCDISENRLPGYGVTTNIINGGLECARRKPELVKNRIGFYIRYSDMYVIGYGDHLDCADQIPFSESSCLGSSNLQLASS</sequence>
<dbReference type="EMBL" id="BAABME010006112">
    <property type="protein sequence ID" value="GAA0167479.1"/>
    <property type="molecule type" value="Genomic_DNA"/>
</dbReference>
<evidence type="ECO:0000259" key="21">
    <source>
        <dbReference type="PROSITE" id="PS50941"/>
    </source>
</evidence>
<dbReference type="GO" id="GO:0016998">
    <property type="term" value="P:cell wall macromolecule catabolic process"/>
    <property type="evidence" value="ECO:0007669"/>
    <property type="project" value="InterPro"/>
</dbReference>
<dbReference type="PANTHER" id="PTHR22595">
    <property type="entry name" value="CHITINASE-RELATED"/>
    <property type="match status" value="1"/>
</dbReference>
<name>A0AAV3QTT9_LITER</name>
<dbReference type="Pfam" id="PF00187">
    <property type="entry name" value="Chitin_bind_1"/>
    <property type="match status" value="1"/>
</dbReference>
<dbReference type="InterPro" id="IPR023346">
    <property type="entry name" value="Lysozyme-like_dom_sf"/>
</dbReference>
<evidence type="ECO:0000256" key="17">
    <source>
        <dbReference type="PIRSR" id="PIRSR001060-2"/>
    </source>
</evidence>